<feature type="non-terminal residue" evidence="2">
    <location>
        <position position="1"/>
    </location>
</feature>
<proteinExistence type="predicted"/>
<name>A0A392PAM7_9FABA</name>
<dbReference type="InterPro" id="IPR005019">
    <property type="entry name" value="Adenine_glyco"/>
</dbReference>
<dbReference type="Gene3D" id="1.10.340.30">
    <property type="entry name" value="Hypothetical protein, domain 2"/>
    <property type="match status" value="1"/>
</dbReference>
<evidence type="ECO:0000313" key="2">
    <source>
        <dbReference type="EMBL" id="MCI09143.1"/>
    </source>
</evidence>
<dbReference type="GO" id="GO:0046872">
    <property type="term" value="F:metal ion binding"/>
    <property type="evidence" value="ECO:0007669"/>
    <property type="project" value="UniProtKB-KW"/>
</dbReference>
<protein>
    <submittedName>
        <fullName evidence="2">DNA-3-methyladenine glycosylase I</fullName>
    </submittedName>
</protein>
<keyword evidence="3" id="KW-1185">Reference proteome</keyword>
<organism evidence="2 3">
    <name type="scientific">Trifolium medium</name>
    <dbReference type="NCBI Taxonomy" id="97028"/>
    <lineage>
        <taxon>Eukaryota</taxon>
        <taxon>Viridiplantae</taxon>
        <taxon>Streptophyta</taxon>
        <taxon>Embryophyta</taxon>
        <taxon>Tracheophyta</taxon>
        <taxon>Spermatophyta</taxon>
        <taxon>Magnoliopsida</taxon>
        <taxon>eudicotyledons</taxon>
        <taxon>Gunneridae</taxon>
        <taxon>Pentapetalae</taxon>
        <taxon>rosids</taxon>
        <taxon>fabids</taxon>
        <taxon>Fabales</taxon>
        <taxon>Fabaceae</taxon>
        <taxon>Papilionoideae</taxon>
        <taxon>50 kb inversion clade</taxon>
        <taxon>NPAAA clade</taxon>
        <taxon>Hologalegina</taxon>
        <taxon>IRL clade</taxon>
        <taxon>Trifolieae</taxon>
        <taxon>Trifolium</taxon>
    </lineage>
</organism>
<comment type="caution">
    <text evidence="2">The sequence shown here is derived from an EMBL/GenBank/DDBJ whole genome shotgun (WGS) entry which is preliminary data.</text>
</comment>
<dbReference type="GO" id="GO:0008725">
    <property type="term" value="F:DNA-3-methyladenine glycosylase activity"/>
    <property type="evidence" value="ECO:0007669"/>
    <property type="project" value="InterPro"/>
</dbReference>
<dbReference type="SUPFAM" id="SSF48150">
    <property type="entry name" value="DNA-glycosylase"/>
    <property type="match status" value="1"/>
</dbReference>
<dbReference type="GO" id="GO:0006284">
    <property type="term" value="P:base-excision repair"/>
    <property type="evidence" value="ECO:0007669"/>
    <property type="project" value="InterPro"/>
</dbReference>
<dbReference type="PANTHER" id="PTHR31116:SF5">
    <property type="entry name" value="OS06G0649800 PROTEIN"/>
    <property type="match status" value="1"/>
</dbReference>
<dbReference type="Pfam" id="PF03352">
    <property type="entry name" value="Adenine_glyco"/>
    <property type="match status" value="1"/>
</dbReference>
<accession>A0A392PAM7</accession>
<evidence type="ECO:0000256" key="1">
    <source>
        <dbReference type="PIRSR" id="PIRSR605019-1"/>
    </source>
</evidence>
<keyword evidence="1" id="KW-0479">Metal-binding</keyword>
<dbReference type="EMBL" id="LXQA010071521">
    <property type="protein sequence ID" value="MCI09143.1"/>
    <property type="molecule type" value="Genomic_DNA"/>
</dbReference>
<evidence type="ECO:0000313" key="3">
    <source>
        <dbReference type="Proteomes" id="UP000265520"/>
    </source>
</evidence>
<dbReference type="InterPro" id="IPR011257">
    <property type="entry name" value="DNA_glycosylase"/>
</dbReference>
<feature type="binding site" evidence="1">
    <location>
        <position position="4"/>
    </location>
    <ligand>
        <name>Zn(2+)</name>
        <dbReference type="ChEBI" id="CHEBI:29105"/>
    </ligand>
</feature>
<reference evidence="2 3" key="1">
    <citation type="journal article" date="2018" name="Front. Plant Sci.">
        <title>Red Clover (Trifolium pratense) and Zigzag Clover (T. medium) - A Picture of Genomic Similarities and Differences.</title>
        <authorList>
            <person name="Dluhosova J."/>
            <person name="Istvanek J."/>
            <person name="Nedelnik J."/>
            <person name="Repkova J."/>
        </authorList>
    </citation>
    <scope>NUCLEOTIDE SEQUENCE [LARGE SCALE GENOMIC DNA]</scope>
    <source>
        <strain evidence="3">cv. 10/8</strain>
        <tissue evidence="2">Leaf</tissue>
    </source>
</reference>
<dbReference type="AlphaFoldDB" id="A0A392PAM7"/>
<keyword evidence="1" id="KW-0862">Zinc</keyword>
<dbReference type="PANTHER" id="PTHR31116">
    <property type="entry name" value="OS04G0501200 PROTEIN"/>
    <property type="match status" value="1"/>
</dbReference>
<dbReference type="Proteomes" id="UP000265520">
    <property type="component" value="Unassembled WGS sequence"/>
</dbReference>
<sequence length="109" mass="12557">ATFHDEEWGVPVHDDKKLFELLVLSSALSELSWPAILSKRHIFREVFADFDPVAVSKINEKKMMTPGTTASSLLSDQKLRGIIENARQISKWEPRDYRLAVFYCHILNI</sequence>